<reference evidence="3" key="1">
    <citation type="journal article" date="2005" name="Nature">
        <title>The map-based sequence of the rice genome.</title>
        <authorList>
            <consortium name="International rice genome sequencing project (IRGSP)"/>
            <person name="Matsumoto T."/>
            <person name="Wu J."/>
            <person name="Kanamori H."/>
            <person name="Katayose Y."/>
            <person name="Fujisawa M."/>
            <person name="Namiki N."/>
            <person name="Mizuno H."/>
            <person name="Yamamoto K."/>
            <person name="Antonio B.A."/>
            <person name="Baba T."/>
            <person name="Sakata K."/>
            <person name="Nagamura Y."/>
            <person name="Aoki H."/>
            <person name="Arikawa K."/>
            <person name="Arita K."/>
            <person name="Bito T."/>
            <person name="Chiden Y."/>
            <person name="Fujitsuka N."/>
            <person name="Fukunaka R."/>
            <person name="Hamada M."/>
            <person name="Harada C."/>
            <person name="Hayashi A."/>
            <person name="Hijishita S."/>
            <person name="Honda M."/>
            <person name="Hosokawa S."/>
            <person name="Ichikawa Y."/>
            <person name="Idonuma A."/>
            <person name="Iijima M."/>
            <person name="Ikeda M."/>
            <person name="Ikeno M."/>
            <person name="Ito K."/>
            <person name="Ito S."/>
            <person name="Ito T."/>
            <person name="Ito Y."/>
            <person name="Ito Y."/>
            <person name="Iwabuchi A."/>
            <person name="Kamiya K."/>
            <person name="Karasawa W."/>
            <person name="Kurita K."/>
            <person name="Katagiri S."/>
            <person name="Kikuta A."/>
            <person name="Kobayashi H."/>
            <person name="Kobayashi N."/>
            <person name="Machita K."/>
            <person name="Maehara T."/>
            <person name="Masukawa M."/>
            <person name="Mizubayashi T."/>
            <person name="Mukai Y."/>
            <person name="Nagasaki H."/>
            <person name="Nagata Y."/>
            <person name="Naito S."/>
            <person name="Nakashima M."/>
            <person name="Nakama Y."/>
            <person name="Nakamichi Y."/>
            <person name="Nakamura M."/>
            <person name="Meguro A."/>
            <person name="Negishi M."/>
            <person name="Ohta I."/>
            <person name="Ohta T."/>
            <person name="Okamoto M."/>
            <person name="Ono N."/>
            <person name="Saji S."/>
            <person name="Sakaguchi M."/>
            <person name="Sakai K."/>
            <person name="Shibata M."/>
            <person name="Shimokawa T."/>
            <person name="Song J."/>
            <person name="Takazaki Y."/>
            <person name="Terasawa K."/>
            <person name="Tsugane M."/>
            <person name="Tsuji K."/>
            <person name="Ueda S."/>
            <person name="Waki K."/>
            <person name="Yamagata H."/>
            <person name="Yamamoto M."/>
            <person name="Yamamoto S."/>
            <person name="Yamane H."/>
            <person name="Yoshiki S."/>
            <person name="Yoshihara R."/>
            <person name="Yukawa K."/>
            <person name="Zhong H."/>
            <person name="Yano M."/>
            <person name="Yuan Q."/>
            <person name="Ouyang S."/>
            <person name="Liu J."/>
            <person name="Jones K.M."/>
            <person name="Gansberger K."/>
            <person name="Moffat K."/>
            <person name="Hill J."/>
            <person name="Bera J."/>
            <person name="Fadrosh D."/>
            <person name="Jin S."/>
            <person name="Johri S."/>
            <person name="Kim M."/>
            <person name="Overton L."/>
            <person name="Reardon M."/>
            <person name="Tsitrin T."/>
            <person name="Vuong H."/>
            <person name="Weaver B."/>
            <person name="Ciecko A."/>
            <person name="Tallon L."/>
            <person name="Jackson J."/>
            <person name="Pai G."/>
            <person name="Aken S.V."/>
            <person name="Utterback T."/>
            <person name="Reidmuller S."/>
            <person name="Feldblyum T."/>
            <person name="Hsiao J."/>
            <person name="Zismann V."/>
            <person name="Iobst S."/>
            <person name="de Vazeille A.R."/>
            <person name="Buell C.R."/>
            <person name="Ying K."/>
            <person name="Li Y."/>
            <person name="Lu T."/>
            <person name="Huang Y."/>
            <person name="Zhao Q."/>
            <person name="Feng Q."/>
            <person name="Zhang L."/>
            <person name="Zhu J."/>
            <person name="Weng Q."/>
            <person name="Mu J."/>
            <person name="Lu Y."/>
            <person name="Fan D."/>
            <person name="Liu Y."/>
            <person name="Guan J."/>
            <person name="Zhang Y."/>
            <person name="Yu S."/>
            <person name="Liu X."/>
            <person name="Zhang Y."/>
            <person name="Hong G."/>
            <person name="Han B."/>
            <person name="Choisne N."/>
            <person name="Demange N."/>
            <person name="Orjeda G."/>
            <person name="Samain S."/>
            <person name="Cattolico L."/>
            <person name="Pelletier E."/>
            <person name="Couloux A."/>
            <person name="Segurens B."/>
            <person name="Wincker P."/>
            <person name="D'Hont A."/>
            <person name="Scarpelli C."/>
            <person name="Weissenbach J."/>
            <person name="Salanoubat M."/>
            <person name="Quetier F."/>
            <person name="Yu Y."/>
            <person name="Kim H.R."/>
            <person name="Rambo T."/>
            <person name="Currie J."/>
            <person name="Collura K."/>
            <person name="Luo M."/>
            <person name="Yang T."/>
            <person name="Ammiraju J.S.S."/>
            <person name="Engler F."/>
            <person name="Soderlund C."/>
            <person name="Wing R.A."/>
            <person name="Palmer L.E."/>
            <person name="de la Bastide M."/>
            <person name="Spiegel L."/>
            <person name="Nascimento L."/>
            <person name="Zutavern T."/>
            <person name="O'Shaughnessy A."/>
            <person name="Dike S."/>
            <person name="Dedhia N."/>
            <person name="Preston R."/>
            <person name="Balija V."/>
            <person name="McCombie W.R."/>
            <person name="Chow T."/>
            <person name="Chen H."/>
            <person name="Chung M."/>
            <person name="Chen C."/>
            <person name="Shaw J."/>
            <person name="Wu H."/>
            <person name="Hsiao K."/>
            <person name="Chao Y."/>
            <person name="Chu M."/>
            <person name="Cheng C."/>
            <person name="Hour A."/>
            <person name="Lee P."/>
            <person name="Lin S."/>
            <person name="Lin Y."/>
            <person name="Liou J."/>
            <person name="Liu S."/>
            <person name="Hsing Y."/>
            <person name="Raghuvanshi S."/>
            <person name="Mohanty A."/>
            <person name="Bharti A.K."/>
            <person name="Gaur A."/>
            <person name="Gupta V."/>
            <person name="Kumar D."/>
            <person name="Ravi V."/>
            <person name="Vij S."/>
            <person name="Kapur A."/>
            <person name="Khurana P."/>
            <person name="Khurana P."/>
            <person name="Khurana J.P."/>
            <person name="Tyagi A.K."/>
            <person name="Gaikwad K."/>
            <person name="Singh A."/>
            <person name="Dalal V."/>
            <person name="Srivastava S."/>
            <person name="Dixit A."/>
            <person name="Pal A.K."/>
            <person name="Ghazi I.A."/>
            <person name="Yadav M."/>
            <person name="Pandit A."/>
            <person name="Bhargava A."/>
            <person name="Sureshbabu K."/>
            <person name="Batra K."/>
            <person name="Sharma T.R."/>
            <person name="Mohapatra T."/>
            <person name="Singh N.K."/>
            <person name="Messing J."/>
            <person name="Nelson A.B."/>
            <person name="Fuks G."/>
            <person name="Kavchok S."/>
            <person name="Keizer G."/>
            <person name="Linton E."/>
            <person name="Llaca V."/>
            <person name="Song R."/>
            <person name="Tanyolac B."/>
            <person name="Young S."/>
            <person name="Ho-Il K."/>
            <person name="Hahn J.H."/>
            <person name="Sangsakoo G."/>
            <person name="Vanavichit A."/>
            <person name="de Mattos Luiz.A.T."/>
            <person name="Zimmer P.D."/>
            <person name="Malone G."/>
            <person name="Dellagostin O."/>
            <person name="de Oliveira A.C."/>
            <person name="Bevan M."/>
            <person name="Bancroft I."/>
            <person name="Minx P."/>
            <person name="Cordum H."/>
            <person name="Wilson R."/>
            <person name="Cheng Z."/>
            <person name="Jin W."/>
            <person name="Jiang J."/>
            <person name="Leong S.A."/>
            <person name="Iwama H."/>
            <person name="Gojobori T."/>
            <person name="Itoh T."/>
            <person name="Niimura Y."/>
            <person name="Fujii Y."/>
            <person name="Habara T."/>
            <person name="Sakai H."/>
            <person name="Sato Y."/>
            <person name="Wilson G."/>
            <person name="Kumar K."/>
            <person name="McCouch S."/>
            <person name="Juretic N."/>
            <person name="Hoen D."/>
            <person name="Wright S."/>
            <person name="Bruskiewich R."/>
            <person name="Bureau T."/>
            <person name="Miyao A."/>
            <person name="Hirochika H."/>
            <person name="Nishikawa T."/>
            <person name="Kadowaki K."/>
            <person name="Sugiura M."/>
            <person name="Burr B."/>
            <person name="Sasaki T."/>
        </authorList>
    </citation>
    <scope>NUCLEOTIDE SEQUENCE [LARGE SCALE GENOMIC DNA]</scope>
    <source>
        <strain evidence="3">cv. Nipponbare</strain>
    </source>
</reference>
<evidence type="ECO:0000256" key="1">
    <source>
        <dbReference type="ARBA" id="ARBA00004196"/>
    </source>
</evidence>
<reference evidence="2 3" key="3">
    <citation type="journal article" date="2013" name="Rice">
        <title>Improvement of the Oryza sativa Nipponbare reference genome using next generation sequence and optical map data.</title>
        <authorList>
            <person name="Kawahara Y."/>
            <person name="de la Bastide M."/>
            <person name="Hamilton J.P."/>
            <person name="Kanamori H."/>
            <person name="McCombie W.R."/>
            <person name="Ouyang S."/>
            <person name="Schwartz D.C."/>
            <person name="Tanaka T."/>
            <person name="Wu J."/>
            <person name="Zhou S."/>
            <person name="Childs K.L."/>
            <person name="Davidson R.M."/>
            <person name="Lin H."/>
            <person name="Quesada-Ocampo L."/>
            <person name="Vaillancourt B."/>
            <person name="Sakai H."/>
            <person name="Lee S.S."/>
            <person name="Kim J."/>
            <person name="Numa H."/>
            <person name="Itoh T."/>
            <person name="Buell C.R."/>
            <person name="Matsumoto T."/>
        </authorList>
    </citation>
    <scope>NUCLEOTIDE SEQUENCE [LARGE SCALE GENOMIC DNA]</scope>
    <source>
        <strain evidence="3">cv. Nipponbare</strain>
    </source>
</reference>
<dbReference type="PANTHER" id="PTHR48059">
    <property type="entry name" value="POLYGALACTURONASE INHIBITOR 1"/>
    <property type="match status" value="1"/>
</dbReference>
<dbReference type="EMBL" id="AP014964">
    <property type="protein sequence ID" value="BAT04280.1"/>
    <property type="molecule type" value="Genomic_DNA"/>
</dbReference>
<dbReference type="Pfam" id="PF00560">
    <property type="entry name" value="LRR_1"/>
    <property type="match status" value="2"/>
</dbReference>
<dbReference type="InterPro" id="IPR032675">
    <property type="entry name" value="LRR_dom_sf"/>
</dbReference>
<dbReference type="PANTHER" id="PTHR48059:SF30">
    <property type="entry name" value="OS06G0587000 PROTEIN"/>
    <property type="match status" value="1"/>
</dbReference>
<dbReference type="Gene3D" id="3.80.10.10">
    <property type="entry name" value="Ribonuclease Inhibitor"/>
    <property type="match status" value="1"/>
</dbReference>
<dbReference type="Gramene" id="Os08t0203600-04">
    <property type="protein sequence ID" value="Os08t0203600-04"/>
    <property type="gene ID" value="Os08g0203600"/>
</dbReference>
<evidence type="ECO:0000313" key="3">
    <source>
        <dbReference type="Proteomes" id="UP000059680"/>
    </source>
</evidence>
<reference evidence="2 3" key="2">
    <citation type="journal article" date="2013" name="Plant Cell Physiol.">
        <title>Rice Annotation Project Database (RAP-DB): an integrative and interactive database for rice genomics.</title>
        <authorList>
            <person name="Sakai H."/>
            <person name="Lee S.S."/>
            <person name="Tanaka T."/>
            <person name="Numa H."/>
            <person name="Kim J."/>
            <person name="Kawahara Y."/>
            <person name="Wakimoto H."/>
            <person name="Yang C.C."/>
            <person name="Iwamoto M."/>
            <person name="Abe T."/>
            <person name="Yamada Y."/>
            <person name="Muto A."/>
            <person name="Inokuchi H."/>
            <person name="Ikemura T."/>
            <person name="Matsumoto T."/>
            <person name="Sasaki T."/>
            <person name="Itoh T."/>
        </authorList>
    </citation>
    <scope>NUCLEOTIDE SEQUENCE [LARGE SCALE GENOMIC DNA]</scope>
    <source>
        <strain evidence="3">cv. Nipponbare</strain>
    </source>
</reference>
<protein>
    <submittedName>
        <fullName evidence="2">Os08g0203600 protein</fullName>
    </submittedName>
</protein>
<evidence type="ECO:0000313" key="2">
    <source>
        <dbReference type="EMBL" id="BAT04280.1"/>
    </source>
</evidence>
<dbReference type="InterPro" id="IPR051848">
    <property type="entry name" value="PGIP"/>
</dbReference>
<feature type="non-terminal residue" evidence="2">
    <location>
        <position position="1"/>
    </location>
</feature>
<dbReference type="SUPFAM" id="SSF52058">
    <property type="entry name" value="L domain-like"/>
    <property type="match status" value="1"/>
</dbReference>
<accession>A0A0P0XCY6</accession>
<comment type="subcellular location">
    <subcellularLocation>
        <location evidence="1">Cell envelope</location>
    </subcellularLocation>
</comment>
<proteinExistence type="predicted"/>
<dbReference type="ExpressionAtlas" id="A0A0P0XCY6">
    <property type="expression patterns" value="baseline and differential"/>
</dbReference>
<dbReference type="Proteomes" id="UP000059680">
    <property type="component" value="Chromosome 8"/>
</dbReference>
<dbReference type="AlphaFoldDB" id="A0A0P0XCY6"/>
<organism evidence="2 3">
    <name type="scientific">Oryza sativa subsp. japonica</name>
    <name type="common">Rice</name>
    <dbReference type="NCBI Taxonomy" id="39947"/>
    <lineage>
        <taxon>Eukaryota</taxon>
        <taxon>Viridiplantae</taxon>
        <taxon>Streptophyta</taxon>
        <taxon>Embryophyta</taxon>
        <taxon>Tracheophyta</taxon>
        <taxon>Spermatophyta</taxon>
        <taxon>Magnoliopsida</taxon>
        <taxon>Liliopsida</taxon>
        <taxon>Poales</taxon>
        <taxon>Poaceae</taxon>
        <taxon>BOP clade</taxon>
        <taxon>Oryzoideae</taxon>
        <taxon>Oryzeae</taxon>
        <taxon>Oryzinae</taxon>
        <taxon>Oryza</taxon>
        <taxon>Oryza sativa</taxon>
    </lineage>
</organism>
<gene>
    <name evidence="2" type="ordered locus">Os08g0203600</name>
    <name evidence="2" type="ORF">OSNPB_080203600</name>
</gene>
<sequence>QSNNLLIPNTFYSVLRNCRISGDLGAVDFSKFTKLAFLDLSFNNISGKVPQSILNLQMLTDLFLGNNSLTGGLPDGISPSLKNLCVNNSTLQYS</sequence>
<name>A0A0P0XCY6_ORYSJ</name>
<keyword evidence="3" id="KW-1185">Reference proteome</keyword>
<dbReference type="InterPro" id="IPR001611">
    <property type="entry name" value="Leu-rich_rpt"/>
</dbReference>